<evidence type="ECO:0000256" key="7">
    <source>
        <dbReference type="ARBA" id="ARBA00014165"/>
    </source>
</evidence>
<dbReference type="Gene3D" id="2.70.98.10">
    <property type="match status" value="1"/>
</dbReference>
<dbReference type="GO" id="GO:0030246">
    <property type="term" value="F:carbohydrate binding"/>
    <property type="evidence" value="ECO:0007669"/>
    <property type="project" value="InterPro"/>
</dbReference>
<evidence type="ECO:0000256" key="12">
    <source>
        <dbReference type="PIRSR" id="PIRSR005096-1"/>
    </source>
</evidence>
<keyword evidence="10 11" id="KW-0119">Carbohydrate metabolism</keyword>
<evidence type="ECO:0000256" key="10">
    <source>
        <dbReference type="ARBA" id="ARBA00023277"/>
    </source>
</evidence>
<dbReference type="EC" id="5.1.3.3" evidence="6 11"/>
<evidence type="ECO:0000256" key="14">
    <source>
        <dbReference type="PIRSR" id="PIRSR005096-3"/>
    </source>
</evidence>
<dbReference type="GO" id="GO:0006006">
    <property type="term" value="P:glucose metabolic process"/>
    <property type="evidence" value="ECO:0007669"/>
    <property type="project" value="TreeGrafter"/>
</dbReference>
<evidence type="ECO:0000256" key="6">
    <source>
        <dbReference type="ARBA" id="ARBA00013185"/>
    </source>
</evidence>
<dbReference type="EMBL" id="CP022022">
    <property type="protein sequence ID" value="ASF43743.1"/>
    <property type="molecule type" value="Genomic_DNA"/>
</dbReference>
<comment type="catalytic activity">
    <reaction evidence="1 11">
        <text>alpha-D-glucose = beta-D-glucose</text>
        <dbReference type="Rhea" id="RHEA:10264"/>
        <dbReference type="ChEBI" id="CHEBI:15903"/>
        <dbReference type="ChEBI" id="CHEBI:17925"/>
        <dbReference type="EC" id="5.1.3.3"/>
    </reaction>
</comment>
<dbReference type="SUPFAM" id="SSF74650">
    <property type="entry name" value="Galactose mutarotase-like"/>
    <property type="match status" value="1"/>
</dbReference>
<evidence type="ECO:0000256" key="9">
    <source>
        <dbReference type="ARBA" id="ARBA00023235"/>
    </source>
</evidence>
<feature type="binding site" evidence="14">
    <location>
        <begin position="176"/>
        <end position="178"/>
    </location>
    <ligand>
        <name>beta-D-galactose</name>
        <dbReference type="ChEBI" id="CHEBI:27667"/>
    </ligand>
</feature>
<dbReference type="Pfam" id="PF01263">
    <property type="entry name" value="Aldose_epim"/>
    <property type="match status" value="1"/>
</dbReference>
<dbReference type="GO" id="GO:0033499">
    <property type="term" value="P:galactose catabolic process via UDP-galactose, Leloir pathway"/>
    <property type="evidence" value="ECO:0007669"/>
    <property type="project" value="TreeGrafter"/>
</dbReference>
<feature type="active site" description="Proton acceptor" evidence="12">
    <location>
        <position position="320"/>
    </location>
</feature>
<dbReference type="Proteomes" id="UP000197007">
    <property type="component" value="Chromosome"/>
</dbReference>
<gene>
    <name evidence="15" type="ORF">CBG49_12005</name>
</gene>
<dbReference type="KEGG" id="capn:CBG49_12005"/>
<evidence type="ECO:0000313" key="15">
    <source>
        <dbReference type="EMBL" id="ASF43743.1"/>
    </source>
</evidence>
<comment type="pathway">
    <text evidence="3 11">Carbohydrate metabolism; hexose metabolism.</text>
</comment>
<dbReference type="NCBIfam" id="NF008277">
    <property type="entry name" value="PRK11055.1"/>
    <property type="match status" value="1"/>
</dbReference>
<keyword evidence="9 11" id="KW-0413">Isomerase</keyword>
<evidence type="ECO:0000256" key="4">
    <source>
        <dbReference type="ARBA" id="ARBA00006206"/>
    </source>
</evidence>
<dbReference type="PANTHER" id="PTHR10091:SF0">
    <property type="entry name" value="GALACTOSE MUTAROTASE"/>
    <property type="match status" value="1"/>
</dbReference>
<feature type="binding site" evidence="13">
    <location>
        <position position="248"/>
    </location>
    <ligand>
        <name>beta-D-galactose</name>
        <dbReference type="ChEBI" id="CHEBI:27667"/>
    </ligand>
</feature>
<evidence type="ECO:0000313" key="16">
    <source>
        <dbReference type="Proteomes" id="UP000197007"/>
    </source>
</evidence>
<dbReference type="InterPro" id="IPR008183">
    <property type="entry name" value="Aldose_1/G6P_1-epimerase"/>
</dbReference>
<name>A0A1Z4BR93_9FLAO</name>
<dbReference type="PROSITE" id="PS00545">
    <property type="entry name" value="ALDOSE_1_EPIMERASE"/>
    <property type="match status" value="1"/>
</dbReference>
<evidence type="ECO:0000256" key="1">
    <source>
        <dbReference type="ARBA" id="ARBA00001614"/>
    </source>
</evidence>
<dbReference type="GO" id="GO:0004034">
    <property type="term" value="F:aldose 1-epimerase activity"/>
    <property type="evidence" value="ECO:0007669"/>
    <property type="project" value="UniProtKB-EC"/>
</dbReference>
<dbReference type="AlphaFoldDB" id="A0A1Z4BR93"/>
<dbReference type="InterPro" id="IPR011013">
    <property type="entry name" value="Gal_mutarotase_sf_dom"/>
</dbReference>
<dbReference type="CDD" id="cd09019">
    <property type="entry name" value="galactose_mutarotase_like"/>
    <property type="match status" value="1"/>
</dbReference>
<reference evidence="16" key="1">
    <citation type="submission" date="2017-06" db="EMBL/GenBank/DDBJ databases">
        <title>Complete genome sequence of Capnocytophaga sp. KCOM 1579 (=ChDC OS43) isolated from a human refractory periapical abscess lesion.</title>
        <authorList>
            <person name="Kook J.-K."/>
            <person name="Park S.-N."/>
            <person name="Lim Y.K."/>
            <person name="Roh H."/>
        </authorList>
    </citation>
    <scope>NUCLEOTIDE SEQUENCE [LARGE SCALE GENOMIC DNA]</scope>
    <source>
        <strain evidence="16">ChDC OS43</strain>
    </source>
</reference>
<dbReference type="GO" id="GO:0005737">
    <property type="term" value="C:cytoplasm"/>
    <property type="evidence" value="ECO:0007669"/>
    <property type="project" value="TreeGrafter"/>
</dbReference>
<sequence>MITINKSLFGTHNGQAVYQYTLQNANGFRVSVLNLGGTITEIAVKDKHNVLKNVVLGYAHLEDYIGNGAYNGATIGRTSGRIHNAAFTIDGKTYQLFKNNGKNSLHGGKEGFSSKLFEVKELANGLEMHYTSPDGEEGYPAKVDFKVIYTITDDNSLHIAYEAVADAKTYLNITNHSYFNLSGDMELNGDTQVLQIAADNICELAEGLIPTGDYIAVKGTTFDLRKGKVIAEGIAEGHPQFEITRAYDHPFVLNHSGLNGAPQLVLHSPESGITMEAYTTQRVAVIYTGNFLDDVPVFDKVCTAKEKPSKNPRFVGVAIEMQDFPDGINQPKFGVKPLEKGEVYKQETVYKFLIK</sequence>
<evidence type="ECO:0000256" key="5">
    <source>
        <dbReference type="ARBA" id="ARBA00011245"/>
    </source>
</evidence>
<evidence type="ECO:0000256" key="11">
    <source>
        <dbReference type="PIRNR" id="PIRNR005096"/>
    </source>
</evidence>
<evidence type="ECO:0000256" key="13">
    <source>
        <dbReference type="PIRSR" id="PIRSR005096-2"/>
    </source>
</evidence>
<comment type="cofactor">
    <cofactor evidence="2">
        <name>Ca(2+)</name>
        <dbReference type="ChEBI" id="CHEBI:29108"/>
    </cofactor>
</comment>
<feature type="active site" description="Proton donor" evidence="12">
    <location>
        <position position="176"/>
    </location>
</feature>
<evidence type="ECO:0000256" key="2">
    <source>
        <dbReference type="ARBA" id="ARBA00001913"/>
    </source>
</evidence>
<keyword evidence="8" id="KW-0106">Calcium</keyword>
<organism evidence="15 16">
    <name type="scientific">Capnocytophaga endodontalis</name>
    <dbReference type="NCBI Taxonomy" id="2708117"/>
    <lineage>
        <taxon>Bacteria</taxon>
        <taxon>Pseudomonadati</taxon>
        <taxon>Bacteroidota</taxon>
        <taxon>Flavobacteriia</taxon>
        <taxon>Flavobacteriales</taxon>
        <taxon>Flavobacteriaceae</taxon>
        <taxon>Capnocytophaga</taxon>
    </lineage>
</organism>
<dbReference type="InterPro" id="IPR018052">
    <property type="entry name" value="Ald1_epimerase_CS"/>
</dbReference>
<protein>
    <recommendedName>
        <fullName evidence="7 11">Aldose 1-epimerase</fullName>
        <ecNumber evidence="6 11">5.1.3.3</ecNumber>
    </recommendedName>
</protein>
<accession>A0A1Z4BR93</accession>
<dbReference type="RefSeq" id="WP_088594649.1">
    <property type="nucleotide sequence ID" value="NZ_CP022022.1"/>
</dbReference>
<dbReference type="UniPathway" id="UPA00242"/>
<dbReference type="PANTHER" id="PTHR10091">
    <property type="entry name" value="ALDOSE-1-EPIMERASE"/>
    <property type="match status" value="1"/>
</dbReference>
<keyword evidence="16" id="KW-1185">Reference proteome</keyword>
<evidence type="ECO:0000256" key="3">
    <source>
        <dbReference type="ARBA" id="ARBA00005028"/>
    </source>
</evidence>
<dbReference type="InterPro" id="IPR015443">
    <property type="entry name" value="Aldose_1-epimerase"/>
</dbReference>
<dbReference type="InterPro" id="IPR047215">
    <property type="entry name" value="Galactose_mutarotase-like"/>
</dbReference>
<dbReference type="InterPro" id="IPR014718">
    <property type="entry name" value="GH-type_carb-bd"/>
</dbReference>
<evidence type="ECO:0000256" key="8">
    <source>
        <dbReference type="ARBA" id="ARBA00022837"/>
    </source>
</evidence>
<proteinExistence type="inferred from homology"/>
<comment type="similarity">
    <text evidence="4 11">Belongs to the aldose epimerase family.</text>
</comment>
<dbReference type="PIRSF" id="PIRSF005096">
    <property type="entry name" value="GALM"/>
    <property type="match status" value="1"/>
</dbReference>
<comment type="subunit">
    <text evidence="5">Monomer.</text>
</comment>